<organism evidence="1 2">
    <name type="scientific">Neotoma lepida</name>
    <name type="common">Desert woodrat</name>
    <dbReference type="NCBI Taxonomy" id="56216"/>
    <lineage>
        <taxon>Eukaryota</taxon>
        <taxon>Metazoa</taxon>
        <taxon>Chordata</taxon>
        <taxon>Craniata</taxon>
        <taxon>Vertebrata</taxon>
        <taxon>Euteleostomi</taxon>
        <taxon>Mammalia</taxon>
        <taxon>Eutheria</taxon>
        <taxon>Euarchontoglires</taxon>
        <taxon>Glires</taxon>
        <taxon>Rodentia</taxon>
        <taxon>Myomorpha</taxon>
        <taxon>Muroidea</taxon>
        <taxon>Cricetidae</taxon>
        <taxon>Neotominae</taxon>
        <taxon>Neotoma</taxon>
    </lineage>
</organism>
<dbReference type="STRING" id="56216.A0A1A6G5R8"/>
<dbReference type="InterPro" id="IPR042089">
    <property type="entry name" value="Peptidase_M13_dom_2"/>
</dbReference>
<dbReference type="Gene3D" id="1.10.1380.10">
    <property type="entry name" value="Neutral endopeptidase , domain2"/>
    <property type="match status" value="2"/>
</dbReference>
<evidence type="ECO:0000313" key="1">
    <source>
        <dbReference type="EMBL" id="OBS60682.1"/>
    </source>
</evidence>
<proteinExistence type="predicted"/>
<evidence type="ECO:0000313" key="2">
    <source>
        <dbReference type="Proteomes" id="UP000092124"/>
    </source>
</evidence>
<feature type="non-terminal residue" evidence="1">
    <location>
        <position position="90"/>
    </location>
</feature>
<reference evidence="1 2" key="1">
    <citation type="submission" date="2016-06" db="EMBL/GenBank/DDBJ databases">
        <title>The Draft Genome Sequence and Annotation of the Desert Woodrat Neotoma lepida.</title>
        <authorList>
            <person name="Campbell M."/>
            <person name="Oakeson K.F."/>
            <person name="Yandell M."/>
            <person name="Halpert J.R."/>
            <person name="Dearing D."/>
        </authorList>
    </citation>
    <scope>NUCLEOTIDE SEQUENCE [LARGE SCALE GENOMIC DNA]</scope>
    <source>
        <strain evidence="1">417</strain>
        <tissue evidence="1">Liver</tissue>
    </source>
</reference>
<accession>A0A1A6G5R8</accession>
<comment type="caution">
    <text evidence="1">The sequence shown here is derived from an EMBL/GenBank/DDBJ whole genome shotgun (WGS) entry which is preliminary data.</text>
</comment>
<evidence type="ECO:0008006" key="3">
    <source>
        <dbReference type="Google" id="ProtNLM"/>
    </source>
</evidence>
<dbReference type="Proteomes" id="UP000092124">
    <property type="component" value="Unassembled WGS sequence"/>
</dbReference>
<feature type="non-terminal residue" evidence="1">
    <location>
        <position position="1"/>
    </location>
</feature>
<protein>
    <recommendedName>
        <fullName evidence="3">Peptidase M13 N-terminal domain-containing protein</fullName>
    </recommendedName>
</protein>
<dbReference type="EMBL" id="LZPO01107190">
    <property type="protein sequence ID" value="OBS60682.1"/>
    <property type="molecule type" value="Genomic_DNA"/>
</dbReference>
<dbReference type="OrthoDB" id="6475849at2759"/>
<keyword evidence="2" id="KW-1185">Reference proteome</keyword>
<name>A0A1A6G5R8_NEOLE</name>
<gene>
    <name evidence="1" type="ORF">A6R68_08193</name>
</gene>
<sequence length="90" mass="10473">ACTAYVDFMISVARLIRQEERLPIDENQLSSEMNKVMDLEKEIANPFNWSNFTNEIMSTVNINIQNEEEVVVYAPEYLTKLKPILTKYSP</sequence>
<dbReference type="AlphaFoldDB" id="A0A1A6G5R8"/>
<dbReference type="SUPFAM" id="SSF55486">
    <property type="entry name" value="Metalloproteases ('zincins'), catalytic domain"/>
    <property type="match status" value="1"/>
</dbReference>